<reference evidence="4 5" key="1">
    <citation type="submission" date="2009-01" db="EMBL/GenBank/DDBJ databases">
        <title>Complete sequence of chromosome of Methylobacterium nodulans ORS 2060.</title>
        <authorList>
            <consortium name="US DOE Joint Genome Institute"/>
            <person name="Lucas S."/>
            <person name="Copeland A."/>
            <person name="Lapidus A."/>
            <person name="Glavina del Rio T."/>
            <person name="Dalin E."/>
            <person name="Tice H."/>
            <person name="Bruce D."/>
            <person name="Goodwin L."/>
            <person name="Pitluck S."/>
            <person name="Sims D."/>
            <person name="Brettin T."/>
            <person name="Detter J.C."/>
            <person name="Han C."/>
            <person name="Larimer F."/>
            <person name="Land M."/>
            <person name="Hauser L."/>
            <person name="Kyrpides N."/>
            <person name="Ivanova N."/>
            <person name="Marx C.J."/>
            <person name="Richardson P."/>
        </authorList>
    </citation>
    <scope>NUCLEOTIDE SEQUENCE [LARGE SCALE GENOMIC DNA]</scope>
    <source>
        <strain evidence="5">LMG 21967 / CNCM I-2342 / ORS 2060</strain>
    </source>
</reference>
<protein>
    <submittedName>
        <fullName evidence="4">Hemolysin-type calcium-binding region</fullName>
    </submittedName>
</protein>
<dbReference type="InterPro" id="IPR050557">
    <property type="entry name" value="RTX_toxin/Mannuronan_C5-epim"/>
</dbReference>
<dbReference type="Pfam" id="PF00353">
    <property type="entry name" value="HemolysinCabind"/>
    <property type="match status" value="5"/>
</dbReference>
<dbReference type="EMBL" id="CP001349">
    <property type="protein sequence ID" value="ACL62082.1"/>
    <property type="molecule type" value="Genomic_DNA"/>
</dbReference>
<dbReference type="OrthoDB" id="7738102at2"/>
<organism evidence="4 5">
    <name type="scientific">Methylobacterium nodulans (strain LMG 21967 / CNCM I-2342 / ORS 2060)</name>
    <dbReference type="NCBI Taxonomy" id="460265"/>
    <lineage>
        <taxon>Bacteria</taxon>
        <taxon>Pseudomonadati</taxon>
        <taxon>Pseudomonadota</taxon>
        <taxon>Alphaproteobacteria</taxon>
        <taxon>Hyphomicrobiales</taxon>
        <taxon>Methylobacteriaceae</taxon>
        <taxon>Methylobacterium</taxon>
    </lineage>
</organism>
<dbReference type="HOGENOM" id="CLU_443990_0_0_5"/>
<accession>B8ILV7</accession>
<dbReference type="KEGG" id="mno:Mnod_7343"/>
<dbReference type="GO" id="GO:0005576">
    <property type="term" value="C:extracellular region"/>
    <property type="evidence" value="ECO:0007669"/>
    <property type="project" value="UniProtKB-SubCell"/>
</dbReference>
<dbReference type="PRINTS" id="PR00313">
    <property type="entry name" value="CABNDNGRPT"/>
</dbReference>
<name>B8ILV7_METNO</name>
<keyword evidence="2" id="KW-0964">Secreted</keyword>
<dbReference type="SUPFAM" id="SSF51120">
    <property type="entry name" value="beta-Roll"/>
    <property type="match status" value="2"/>
</dbReference>
<dbReference type="PANTHER" id="PTHR38340:SF1">
    <property type="entry name" value="S-LAYER PROTEIN"/>
    <property type="match status" value="1"/>
</dbReference>
<dbReference type="Gene3D" id="3.40.50.1820">
    <property type="entry name" value="alpha/beta hydrolase"/>
    <property type="match status" value="1"/>
</dbReference>
<evidence type="ECO:0000313" key="5">
    <source>
        <dbReference type="Proteomes" id="UP000008207"/>
    </source>
</evidence>
<evidence type="ECO:0000313" key="4">
    <source>
        <dbReference type="EMBL" id="ACL62082.1"/>
    </source>
</evidence>
<evidence type="ECO:0000256" key="1">
    <source>
        <dbReference type="ARBA" id="ARBA00004613"/>
    </source>
</evidence>
<keyword evidence="5" id="KW-1185">Reference proteome</keyword>
<dbReference type="PROSITE" id="PS00330">
    <property type="entry name" value="HEMOLYSIN_CALCIUM"/>
    <property type="match status" value="1"/>
</dbReference>
<evidence type="ECO:0000256" key="3">
    <source>
        <dbReference type="SAM" id="MobiDB-lite"/>
    </source>
</evidence>
<evidence type="ECO:0000256" key="2">
    <source>
        <dbReference type="ARBA" id="ARBA00022525"/>
    </source>
</evidence>
<dbReference type="PANTHER" id="PTHR38340">
    <property type="entry name" value="S-LAYER PROTEIN"/>
    <property type="match status" value="1"/>
</dbReference>
<dbReference type="AlphaFoldDB" id="B8ILV7"/>
<dbReference type="STRING" id="460265.Mnod_7343"/>
<feature type="region of interest" description="Disordered" evidence="3">
    <location>
        <begin position="430"/>
        <end position="460"/>
    </location>
</feature>
<dbReference type="eggNOG" id="COG2931">
    <property type="taxonomic scope" value="Bacteria"/>
</dbReference>
<sequence>MLDHHWPASCTGNSIEHLCRMHGRPHVADPTPSQYFDVAKWTYTQGQPYPSELTPFYLRNGQFDILDNSTGLYGAAFKSQGTDPYIIVGFEGTNLGHFSDQPEFVTSQIAADFDIYEGRIPPAFTEALNFARAVIAEASNQGIATDRIFLSGHSLGAAEAEYVAAQLGLSGTTYGAPGIISSAVPDPGGSLLTNNAEYGDPVANYSFTPLPYESFFLQSDQIQRYGSAQFIGPADDPTAGRAILIGAGLAFAPGMSAEAKAAGLVALAGAAAEFHLLDRYQTDLGITSSIPTPEWMQTLTAGDIISVYADAVEDPSVTALLGSDALANNLPQFGSSDHEVMTGTSETDEMHGGLGNDLIHGFDNNDSLYGDSGNDTVFGDAGNDLLIGGGGNDELRGFLGNDTLFGEYGNDSLFGEQDNDLIDGGRGDDFASGGSGNDEVRGAAGNDHLFGDEGDDRVDGGEGDDQVRGWFGNDTLFGSEGNDQVFGEEDDDFLGAGSGNDYLSGGLGTDSLYGEDGNDLLFGNAGNDELVGGAGSDTFGFGRGDGQDLIRDFVTGGPERDVIAFNGGVFTSFAAVQAASQQVGADVVITYGAGDTIRLQNVQASSLTAANFTFS</sequence>
<dbReference type="InterPro" id="IPR011049">
    <property type="entry name" value="Serralysin-like_metalloprot_C"/>
</dbReference>
<dbReference type="Gene3D" id="2.150.10.10">
    <property type="entry name" value="Serralysin-like metalloprotease, C-terminal"/>
    <property type="match status" value="3"/>
</dbReference>
<proteinExistence type="predicted"/>
<dbReference type="SUPFAM" id="SSF53474">
    <property type="entry name" value="alpha/beta-Hydrolases"/>
    <property type="match status" value="1"/>
</dbReference>
<dbReference type="InterPro" id="IPR018511">
    <property type="entry name" value="Hemolysin-typ_Ca-bd_CS"/>
</dbReference>
<dbReference type="eggNOG" id="COG1073">
    <property type="taxonomic scope" value="Bacteria"/>
</dbReference>
<dbReference type="InterPro" id="IPR029058">
    <property type="entry name" value="AB_hydrolase_fold"/>
</dbReference>
<dbReference type="GO" id="GO:0005509">
    <property type="term" value="F:calcium ion binding"/>
    <property type="evidence" value="ECO:0007669"/>
    <property type="project" value="InterPro"/>
</dbReference>
<dbReference type="Proteomes" id="UP000008207">
    <property type="component" value="Chromosome"/>
</dbReference>
<dbReference type="InterPro" id="IPR001343">
    <property type="entry name" value="Hemolysn_Ca-bd"/>
</dbReference>
<gene>
    <name evidence="4" type="ordered locus">Mnod_7343</name>
</gene>
<comment type="subcellular location">
    <subcellularLocation>
        <location evidence="1">Secreted</location>
    </subcellularLocation>
</comment>